<evidence type="ECO:0000259" key="5">
    <source>
        <dbReference type="Pfam" id="PF00685"/>
    </source>
</evidence>
<evidence type="ECO:0000256" key="2">
    <source>
        <dbReference type="ARBA" id="ARBA00022679"/>
    </source>
</evidence>
<dbReference type="InterPro" id="IPR000863">
    <property type="entry name" value="Sulfotransferase_dom"/>
</dbReference>
<reference evidence="6" key="1">
    <citation type="submission" date="2022-01" db="EMBL/GenBank/DDBJ databases">
        <authorList>
            <person name="Braso-Vives M."/>
        </authorList>
    </citation>
    <scope>NUCLEOTIDE SEQUENCE</scope>
</reference>
<dbReference type="EMBL" id="OV696699">
    <property type="protein sequence ID" value="CAH1245238.1"/>
    <property type="molecule type" value="Genomic_DNA"/>
</dbReference>
<gene>
    <name evidence="6" type="primary">SULT1C2</name>
    <name evidence="6" type="ORF">BLAG_LOCUS7636</name>
</gene>
<dbReference type="EC" id="2.8.2.-" evidence="3"/>
<accession>A0A8K0EDR5</accession>
<name>A0A8K0EDR5_BRALA</name>
<proteinExistence type="inferred from homology"/>
<protein>
    <recommendedName>
        <fullName evidence="3">Sulfotransferase</fullName>
        <ecNumber evidence="3">2.8.2.-</ecNumber>
    </recommendedName>
</protein>
<feature type="domain" description="Sulfotransferase" evidence="5">
    <location>
        <begin position="43"/>
        <end position="277"/>
    </location>
</feature>
<dbReference type="Gene3D" id="3.40.50.300">
    <property type="entry name" value="P-loop containing nucleotide triphosphate hydrolases"/>
    <property type="match status" value="1"/>
</dbReference>
<evidence type="ECO:0000256" key="3">
    <source>
        <dbReference type="RuleBase" id="RU361155"/>
    </source>
</evidence>
<sequence>MSTSSYNLKSGPDLPYTEYRGRQFLSLVTQDSLEAMQNFELRDGDVVTIGYPKTGTHWIRTIVRQILHEKRERCDEDVDFVLEHTYPGRPPCHVELQEVASPRLMHTFLSRDLAPPGLARPSQKIKVLVMLRNPKDICISYYRWSQQVNYLKTPQSWETFQEDFLCGNVQRGSYYDHALGWWQMKDDPHFLFIKYEDLRKRTFSTVKDTAVFLNKPLSDAEAEFVIESCSFETPIEPGKKLARIKRKGVVGDWKNNFTEPQSEAFDKHSKEKLEGSGLEFEYE</sequence>
<dbReference type="PANTHER" id="PTHR11783">
    <property type="entry name" value="SULFOTRANSFERASE SULT"/>
    <property type="match status" value="1"/>
</dbReference>
<evidence type="ECO:0000256" key="1">
    <source>
        <dbReference type="ARBA" id="ARBA00005771"/>
    </source>
</evidence>
<feature type="region of interest" description="Disordered" evidence="4">
    <location>
        <begin position="261"/>
        <end position="283"/>
    </location>
</feature>
<evidence type="ECO:0000313" key="6">
    <source>
        <dbReference type="EMBL" id="CAH1245238.1"/>
    </source>
</evidence>
<keyword evidence="7" id="KW-1185">Reference proteome</keyword>
<evidence type="ECO:0000256" key="4">
    <source>
        <dbReference type="SAM" id="MobiDB-lite"/>
    </source>
</evidence>
<dbReference type="Proteomes" id="UP000838412">
    <property type="component" value="Chromosome 14"/>
</dbReference>
<evidence type="ECO:0000313" key="7">
    <source>
        <dbReference type="Proteomes" id="UP000838412"/>
    </source>
</evidence>
<dbReference type="GO" id="GO:0008146">
    <property type="term" value="F:sulfotransferase activity"/>
    <property type="evidence" value="ECO:0007669"/>
    <property type="project" value="InterPro"/>
</dbReference>
<comment type="similarity">
    <text evidence="1 3">Belongs to the sulfotransferase 1 family.</text>
</comment>
<dbReference type="SUPFAM" id="SSF52540">
    <property type="entry name" value="P-loop containing nucleoside triphosphate hydrolases"/>
    <property type="match status" value="1"/>
</dbReference>
<organism evidence="6 7">
    <name type="scientific">Branchiostoma lanceolatum</name>
    <name type="common">Common lancelet</name>
    <name type="synonym">Amphioxus lanceolatum</name>
    <dbReference type="NCBI Taxonomy" id="7740"/>
    <lineage>
        <taxon>Eukaryota</taxon>
        <taxon>Metazoa</taxon>
        <taxon>Chordata</taxon>
        <taxon>Cephalochordata</taxon>
        <taxon>Leptocardii</taxon>
        <taxon>Amphioxiformes</taxon>
        <taxon>Branchiostomatidae</taxon>
        <taxon>Branchiostoma</taxon>
    </lineage>
</organism>
<dbReference type="InterPro" id="IPR027417">
    <property type="entry name" value="P-loop_NTPase"/>
</dbReference>
<dbReference type="Pfam" id="PF00685">
    <property type="entry name" value="Sulfotransfer_1"/>
    <property type="match status" value="1"/>
</dbReference>
<dbReference type="OrthoDB" id="1773at2759"/>
<feature type="compositionally biased region" description="Basic and acidic residues" evidence="4">
    <location>
        <begin position="264"/>
        <end position="274"/>
    </location>
</feature>
<keyword evidence="2 3" id="KW-0808">Transferase</keyword>
<dbReference type="AlphaFoldDB" id="A0A8K0EDR5"/>